<gene>
    <name evidence="1" type="ORF">O1G21_38635</name>
</gene>
<reference evidence="2" key="1">
    <citation type="submission" date="2022-12" db="EMBL/GenBank/DDBJ databases">
        <authorList>
            <person name="Mo P."/>
        </authorList>
    </citation>
    <scope>NUCLEOTIDE SEQUENCE [LARGE SCALE GENOMIC DNA]</scope>
    <source>
        <strain evidence="2">HUAS 3-15</strain>
    </source>
</reference>
<evidence type="ECO:0000313" key="1">
    <source>
        <dbReference type="EMBL" id="WBP91218.1"/>
    </source>
</evidence>
<name>A0ABY7QEN2_9ACTN</name>
<dbReference type="Proteomes" id="UP001212821">
    <property type="component" value="Chromosome"/>
</dbReference>
<keyword evidence="2" id="KW-1185">Reference proteome</keyword>
<proteinExistence type="predicted"/>
<evidence type="ECO:0000313" key="2">
    <source>
        <dbReference type="Proteomes" id="UP001212821"/>
    </source>
</evidence>
<protein>
    <recommendedName>
        <fullName evidence="3">DUF4254 domain-containing protein</fullName>
    </recommendedName>
</protein>
<dbReference type="EMBL" id="CP115450">
    <property type="protein sequence ID" value="WBP91218.1"/>
    <property type="molecule type" value="Genomic_DNA"/>
</dbReference>
<accession>A0ABY7QEN2</accession>
<evidence type="ECO:0008006" key="3">
    <source>
        <dbReference type="Google" id="ProtNLM"/>
    </source>
</evidence>
<dbReference type="RefSeq" id="WP_270150443.1">
    <property type="nucleotide sequence ID" value="NZ_CP115450.1"/>
</dbReference>
<sequence>MDIVYASLQRRQPAEPTEPCEVAEVLGALWAHATPADGLEHASGRSEADRVDLLLYLRTLDPTAADTRTELHRASDLLARCHQAAPVLRRRYLPPAGTVHPGPAA</sequence>
<organism evidence="1 2">
    <name type="scientific">Kitasatospora cathayae</name>
    <dbReference type="NCBI Taxonomy" id="3004092"/>
    <lineage>
        <taxon>Bacteria</taxon>
        <taxon>Bacillati</taxon>
        <taxon>Actinomycetota</taxon>
        <taxon>Actinomycetes</taxon>
        <taxon>Kitasatosporales</taxon>
        <taxon>Streptomycetaceae</taxon>
        <taxon>Kitasatospora</taxon>
    </lineage>
</organism>